<accession>A0A383RS19</accession>
<dbReference type="CDD" id="cd04301">
    <property type="entry name" value="NAT_SF"/>
    <property type="match status" value="1"/>
</dbReference>
<dbReference type="InterPro" id="IPR000182">
    <property type="entry name" value="GNAT_dom"/>
</dbReference>
<dbReference type="GO" id="GO:0016747">
    <property type="term" value="F:acyltransferase activity, transferring groups other than amino-acyl groups"/>
    <property type="evidence" value="ECO:0007669"/>
    <property type="project" value="InterPro"/>
</dbReference>
<dbReference type="PROSITE" id="PS51186">
    <property type="entry name" value="GNAT"/>
    <property type="match status" value="1"/>
</dbReference>
<dbReference type="AlphaFoldDB" id="A0A383RS19"/>
<evidence type="ECO:0000313" key="3">
    <source>
        <dbReference type="Proteomes" id="UP000263595"/>
    </source>
</evidence>
<evidence type="ECO:0000259" key="1">
    <source>
        <dbReference type="PROSITE" id="PS51186"/>
    </source>
</evidence>
<protein>
    <recommendedName>
        <fullName evidence="1">N-acetyltransferase domain-containing protein</fullName>
    </recommendedName>
</protein>
<dbReference type="Pfam" id="PF08889">
    <property type="entry name" value="WbqC"/>
    <property type="match status" value="1"/>
</dbReference>
<dbReference type="InterPro" id="IPR016181">
    <property type="entry name" value="Acyl_CoA_acyltransferase"/>
</dbReference>
<dbReference type="Gene3D" id="3.40.630.30">
    <property type="match status" value="1"/>
</dbReference>
<evidence type="ECO:0000313" key="2">
    <source>
        <dbReference type="EMBL" id="SYX89444.1"/>
    </source>
</evidence>
<dbReference type="Proteomes" id="UP000263595">
    <property type="component" value="Unassembled WGS sequence"/>
</dbReference>
<dbReference type="Pfam" id="PF00583">
    <property type="entry name" value="Acetyltransf_1"/>
    <property type="match status" value="1"/>
</dbReference>
<dbReference type="EMBL" id="UNOZ01000013">
    <property type="protein sequence ID" value="SYX89444.1"/>
    <property type="molecule type" value="Genomic_DNA"/>
</dbReference>
<keyword evidence="3" id="KW-1185">Reference proteome</keyword>
<dbReference type="InterPro" id="IPR014985">
    <property type="entry name" value="WbqC"/>
</dbReference>
<feature type="domain" description="N-acetyltransferase" evidence="1">
    <location>
        <begin position="10"/>
        <end position="151"/>
    </location>
</feature>
<dbReference type="SUPFAM" id="SSF55729">
    <property type="entry name" value="Acyl-CoA N-acyltransferases (Nat)"/>
    <property type="match status" value="1"/>
</dbReference>
<proteinExistence type="predicted"/>
<dbReference type="RefSeq" id="WP_119139800.1">
    <property type="nucleotide sequence ID" value="NZ_CBCSFL010000048.1"/>
</dbReference>
<organism evidence="2 3">
    <name type="scientific">Pseudomonas reidholzensis</name>
    <dbReference type="NCBI Taxonomy" id="1785162"/>
    <lineage>
        <taxon>Bacteria</taxon>
        <taxon>Pseudomonadati</taxon>
        <taxon>Pseudomonadota</taxon>
        <taxon>Gammaproteobacteria</taxon>
        <taxon>Pseudomonadales</taxon>
        <taxon>Pseudomonadaceae</taxon>
        <taxon>Pseudomonas</taxon>
    </lineage>
</organism>
<gene>
    <name evidence="2" type="ORF">CCOS865_01697</name>
</gene>
<sequence>MNTEIDKSTIAFGQLTEAGMLSLWPVLEGLSSDQQWMAWGEANYTKTLPRKWELSRTVVVNDQVLGYCLCSVRGGFLWIHRLVVGQASRGKGLGGVFVREMQRVAKGAGLLGIFLKTPVENVQGVLFYKDNGFREVSNENGHVVLMAESAGDVAVGIHQPNYLPWLGYFYKMSISNVFIFLDDADFPKGSYVNRNKICINGEGKWLTVPTGGGLKTPILHVCPAGSEWAQKHIRTLEVVYGRAPFFNEYFPAISAILSEKGSLNFADLNIALIKYVASHVGVDCIFLRSSEMNVSGLSDARLVQLVSKVGGHTYISGSGGANYQTEEIYQEHGIKLQYSNYKAEAYPQGTSEFIAGLGVLDALFNVGAEQIAATFKQLAQNR</sequence>
<reference evidence="3" key="1">
    <citation type="submission" date="2018-08" db="EMBL/GenBank/DDBJ databases">
        <authorList>
            <person name="Blom J."/>
        </authorList>
    </citation>
    <scope>NUCLEOTIDE SEQUENCE [LARGE SCALE GENOMIC DNA]</scope>
    <source>
        <strain evidence="3">CCOS 865</strain>
    </source>
</reference>
<name>A0A383RS19_9PSED</name>
<dbReference type="OrthoDB" id="3611744at2"/>